<feature type="compositionally biased region" description="Polar residues" evidence="2">
    <location>
        <begin position="9"/>
        <end position="43"/>
    </location>
</feature>
<dbReference type="KEGG" id="scac:106093194"/>
<reference evidence="3" key="1">
    <citation type="submission" date="2020-05" db="UniProtKB">
        <authorList>
            <consortium name="EnsemblMetazoa"/>
        </authorList>
    </citation>
    <scope>IDENTIFICATION</scope>
    <source>
        <strain evidence="3">USDA</strain>
    </source>
</reference>
<sequence>MSATKKRTINQTSPELYAATTISKRNVPTQSAEASQTITTATPNMDKHTPKGMRADSSSKTALPRTTLQHANATADIFPWAAFDEKLNTVLDTKLSDVAKMPGVANLHVRMQQLREETTTLKAELNEMKQNIEMFEQFTNRSNVVVAGYCSPMDHFVQKEFVPAMRFAISN</sequence>
<keyword evidence="4" id="KW-1185">Reference proteome</keyword>
<dbReference type="EnsemblMetazoa" id="SCAU003444-RA">
    <property type="protein sequence ID" value="SCAU003444-PA"/>
    <property type="gene ID" value="SCAU003444"/>
</dbReference>
<dbReference type="VEuPathDB" id="VectorBase:SCAU003444"/>
<evidence type="ECO:0000313" key="4">
    <source>
        <dbReference type="Proteomes" id="UP000095300"/>
    </source>
</evidence>
<accession>A0A1I8NZF0</accession>
<dbReference type="AlphaFoldDB" id="A0A1I8NZF0"/>
<evidence type="ECO:0000256" key="2">
    <source>
        <dbReference type="SAM" id="MobiDB-lite"/>
    </source>
</evidence>
<protein>
    <submittedName>
        <fullName evidence="3">Uncharacterized protein</fullName>
    </submittedName>
</protein>
<keyword evidence="1" id="KW-0175">Coiled coil</keyword>
<feature type="region of interest" description="Disordered" evidence="2">
    <location>
        <begin position="1"/>
        <end position="59"/>
    </location>
</feature>
<dbReference type="Proteomes" id="UP000095300">
    <property type="component" value="Unassembled WGS sequence"/>
</dbReference>
<organism evidence="3 4">
    <name type="scientific">Stomoxys calcitrans</name>
    <name type="common">Stable fly</name>
    <name type="synonym">Conops calcitrans</name>
    <dbReference type="NCBI Taxonomy" id="35570"/>
    <lineage>
        <taxon>Eukaryota</taxon>
        <taxon>Metazoa</taxon>
        <taxon>Ecdysozoa</taxon>
        <taxon>Arthropoda</taxon>
        <taxon>Hexapoda</taxon>
        <taxon>Insecta</taxon>
        <taxon>Pterygota</taxon>
        <taxon>Neoptera</taxon>
        <taxon>Endopterygota</taxon>
        <taxon>Diptera</taxon>
        <taxon>Brachycera</taxon>
        <taxon>Muscomorpha</taxon>
        <taxon>Muscoidea</taxon>
        <taxon>Muscidae</taxon>
        <taxon>Stomoxys</taxon>
    </lineage>
</organism>
<name>A0A1I8NZF0_STOCA</name>
<proteinExistence type="predicted"/>
<evidence type="ECO:0000256" key="1">
    <source>
        <dbReference type="SAM" id="Coils"/>
    </source>
</evidence>
<feature type="coiled-coil region" evidence="1">
    <location>
        <begin position="104"/>
        <end position="131"/>
    </location>
</feature>
<gene>
    <name evidence="3" type="primary">106093194</name>
</gene>
<evidence type="ECO:0000313" key="3">
    <source>
        <dbReference type="EnsemblMetazoa" id="SCAU003444-PA"/>
    </source>
</evidence>